<organism evidence="2 3">
    <name type="scientific">Naegleria fowleri</name>
    <name type="common">Brain eating amoeba</name>
    <dbReference type="NCBI Taxonomy" id="5763"/>
    <lineage>
        <taxon>Eukaryota</taxon>
        <taxon>Discoba</taxon>
        <taxon>Heterolobosea</taxon>
        <taxon>Tetramitia</taxon>
        <taxon>Eutetramitia</taxon>
        <taxon>Vahlkampfiidae</taxon>
        <taxon>Naegleria</taxon>
    </lineage>
</organism>
<keyword evidence="3" id="KW-1185">Reference proteome</keyword>
<keyword evidence="1" id="KW-0472">Membrane</keyword>
<dbReference type="GeneID" id="68115359"/>
<dbReference type="VEuPathDB" id="AmoebaDB:FDP41_008141"/>
<name>A0A6A5B7D1_NAEFO</name>
<dbReference type="InterPro" id="IPR007657">
    <property type="entry name" value="Glycosyltransferase_61"/>
</dbReference>
<dbReference type="OMA" id="CRFENIC"/>
<dbReference type="OrthoDB" id="10404781at2759"/>
<dbReference type="VEuPathDB" id="AmoebaDB:NF0040990"/>
<keyword evidence="1" id="KW-1133">Transmembrane helix</keyword>
<feature type="transmembrane region" description="Helical" evidence="1">
    <location>
        <begin position="21"/>
        <end position="42"/>
    </location>
</feature>
<keyword evidence="1" id="KW-0812">Transmembrane</keyword>
<proteinExistence type="predicted"/>
<accession>A0A6A5B7D1</accession>
<sequence>MSSPQFSKYHHHHHHSRATPLYYLIVVIFLVILYTVGLIMWIRDYNNNNNLHTNSLSESLSIVHENNSSKLLSWFKRHHVRIDQLYNRYEPPPIPTLFHSFKYSTSLQNSEHDDPNGVPNTQSFFRAFTSLFHSSKVPLQSHYQCVSHKEWNRERQNIPYTSCRFENICINRRGEWILYTNSKHAHAMNNTFWVHTGAYFAISLKIRVERPPTRIVNHQGKVVFSFTGDHASSNNHDEDHDHYWMVLSERFKWVSDPTLVFTRHAMANLGHAWLDNYLPLFNLMMIFEYVNRENHILYLDFEQPHVDQIASIFSNKEPLQQCVNEFGTFIAKAPCRYSPPLDAELERNGTQIDTCFSAVLTGNTGSFFKHMGRRDHILPAFRNYLLNKLQIPYSKFKERHKTLVIAVQNKPLHSSNKDAIINVDQIVNYLTQMKEQILEQVNERNVQFAYEKIEIVNLRLETMSVAQQIEFFTTLNVYVTTQGSASYMSLFMYNPNAVMIYVPFCLKESLMCSDFNLHVHETFSNIRIVSLMNHLHLVQCVIENSDQGFPVKPLNVTPIDFKGDCHEKVDPEGLKDLIVKSLRREL</sequence>
<evidence type="ECO:0000313" key="2">
    <source>
        <dbReference type="EMBL" id="KAF0973437.1"/>
    </source>
</evidence>
<dbReference type="RefSeq" id="XP_044558150.1">
    <property type="nucleotide sequence ID" value="XM_044711963.1"/>
</dbReference>
<evidence type="ECO:0000313" key="3">
    <source>
        <dbReference type="Proteomes" id="UP000444721"/>
    </source>
</evidence>
<dbReference type="Proteomes" id="UP000444721">
    <property type="component" value="Unassembled WGS sequence"/>
</dbReference>
<dbReference type="PANTHER" id="PTHR20961">
    <property type="entry name" value="GLYCOSYLTRANSFERASE"/>
    <property type="match status" value="1"/>
</dbReference>
<dbReference type="GO" id="GO:0016757">
    <property type="term" value="F:glycosyltransferase activity"/>
    <property type="evidence" value="ECO:0007669"/>
    <property type="project" value="InterPro"/>
</dbReference>
<gene>
    <name evidence="2" type="ORF">FDP41_008141</name>
</gene>
<reference evidence="2 3" key="1">
    <citation type="journal article" date="2019" name="Sci. Rep.">
        <title>Nanopore sequencing improves the draft genome of the human pathogenic amoeba Naegleria fowleri.</title>
        <authorList>
            <person name="Liechti N."/>
            <person name="Schurch N."/>
            <person name="Bruggmann R."/>
            <person name="Wittwer M."/>
        </authorList>
    </citation>
    <scope>NUCLEOTIDE SEQUENCE [LARGE SCALE GENOMIC DNA]</scope>
    <source>
        <strain evidence="2 3">ATCC 30894</strain>
    </source>
</reference>
<comment type="caution">
    <text evidence="2">The sequence shown here is derived from an EMBL/GenBank/DDBJ whole genome shotgun (WGS) entry which is preliminary data.</text>
</comment>
<dbReference type="EMBL" id="VFQX01000060">
    <property type="protein sequence ID" value="KAF0973437.1"/>
    <property type="molecule type" value="Genomic_DNA"/>
</dbReference>
<dbReference type="AlphaFoldDB" id="A0A6A5B7D1"/>
<evidence type="ECO:0000256" key="1">
    <source>
        <dbReference type="SAM" id="Phobius"/>
    </source>
</evidence>
<protein>
    <submittedName>
        <fullName evidence="2">Uncharacterized protein</fullName>
    </submittedName>
</protein>
<dbReference type="VEuPathDB" id="AmoebaDB:NfTy_091820"/>